<keyword evidence="2" id="KW-1185">Reference proteome</keyword>
<organism evidence="1 2">
    <name type="scientific">Roseivirga thermotolerans</name>
    <dbReference type="NCBI Taxonomy" id="1758176"/>
    <lineage>
        <taxon>Bacteria</taxon>
        <taxon>Pseudomonadati</taxon>
        <taxon>Bacteroidota</taxon>
        <taxon>Cytophagia</taxon>
        <taxon>Cytophagales</taxon>
        <taxon>Roseivirgaceae</taxon>
        <taxon>Roseivirga</taxon>
    </lineage>
</organism>
<evidence type="ECO:0000313" key="1">
    <source>
        <dbReference type="EMBL" id="GHE50952.1"/>
    </source>
</evidence>
<evidence type="ECO:0000313" key="2">
    <source>
        <dbReference type="Proteomes" id="UP000658258"/>
    </source>
</evidence>
<dbReference type="Proteomes" id="UP000658258">
    <property type="component" value="Unassembled WGS sequence"/>
</dbReference>
<sequence length="132" mass="14619">MIFKKWCYASSFLPYVIIGLLTFSCTKSQFPTNENGVIQAQTESMRKDALRIKGKVLGTPEKVGDRLSYTVEILQVVDQGGTFAGIEPRIGEKVTLIAPTNARFKNNSEVILDVLSPINRPEGSLVLNMIIE</sequence>
<accession>A0ABQ3I4U7</accession>
<gene>
    <name evidence="1" type="ORF">GCM10011340_01240</name>
</gene>
<dbReference type="RefSeq" id="WP_189628253.1">
    <property type="nucleotide sequence ID" value="NZ_BNAG01000001.1"/>
</dbReference>
<dbReference type="EMBL" id="BNAG01000001">
    <property type="protein sequence ID" value="GHE50952.1"/>
    <property type="molecule type" value="Genomic_DNA"/>
</dbReference>
<name>A0ABQ3I4U7_9BACT</name>
<comment type="caution">
    <text evidence="1">The sequence shown here is derived from an EMBL/GenBank/DDBJ whole genome shotgun (WGS) entry which is preliminary data.</text>
</comment>
<dbReference type="PROSITE" id="PS51257">
    <property type="entry name" value="PROKAR_LIPOPROTEIN"/>
    <property type="match status" value="1"/>
</dbReference>
<proteinExistence type="predicted"/>
<reference evidence="2" key="1">
    <citation type="journal article" date="2019" name="Int. J. Syst. Evol. Microbiol.">
        <title>The Global Catalogue of Microorganisms (GCM) 10K type strain sequencing project: providing services to taxonomists for standard genome sequencing and annotation.</title>
        <authorList>
            <consortium name="The Broad Institute Genomics Platform"/>
            <consortium name="The Broad Institute Genome Sequencing Center for Infectious Disease"/>
            <person name="Wu L."/>
            <person name="Ma J."/>
        </authorList>
    </citation>
    <scope>NUCLEOTIDE SEQUENCE [LARGE SCALE GENOMIC DNA]</scope>
    <source>
        <strain evidence="2">CGMCC 1.15111</strain>
    </source>
</reference>
<protein>
    <recommendedName>
        <fullName evidence="3">Lipoprotein</fullName>
    </recommendedName>
</protein>
<evidence type="ECO:0008006" key="3">
    <source>
        <dbReference type="Google" id="ProtNLM"/>
    </source>
</evidence>